<protein>
    <submittedName>
        <fullName evidence="1">Uncharacterized protein</fullName>
    </submittedName>
</protein>
<sequence>MSGGGVQEVGVLEDDGGICARRMARCRVKEEDGKSRGDAVGLLSPMIDGSGLEEVCWRKAEHLRTQNRSPEKYECERWKRKAGRRTIEDDGWNGSERARDRGKTEAAVKLSPRCVCGIQGSAGSPDTAMEGKKREKAAMITKIRGGLDDALED</sequence>
<dbReference type="KEGG" id="ang:An01g03860"/>
<dbReference type="VEuPathDB" id="FungiDB:An01g03860"/>
<evidence type="ECO:0000313" key="1">
    <source>
        <dbReference type="RefSeq" id="XP_059599596.1"/>
    </source>
</evidence>
<dbReference type="GeneID" id="84589895"/>
<reference evidence="1" key="2">
    <citation type="submission" date="2025-08" db="UniProtKB">
        <authorList>
            <consortium name="RefSeq"/>
        </authorList>
    </citation>
    <scope>IDENTIFICATION</scope>
</reference>
<reference evidence="1" key="1">
    <citation type="submission" date="2025-02" db="EMBL/GenBank/DDBJ databases">
        <authorList>
            <consortium name="NCBI Genome Project"/>
        </authorList>
    </citation>
    <scope>NUCLEOTIDE SEQUENCE</scope>
</reference>
<dbReference type="RefSeq" id="XP_059599596.1">
    <property type="nucleotide sequence ID" value="XM_059747225.1"/>
</dbReference>
<name>A0AAJ8BNK6_ASPNG</name>
<gene>
    <name evidence="1" type="ORF">An01g03860</name>
</gene>
<organism evidence="1">
    <name type="scientific">Aspergillus niger</name>
    <dbReference type="NCBI Taxonomy" id="5061"/>
    <lineage>
        <taxon>Eukaryota</taxon>
        <taxon>Fungi</taxon>
        <taxon>Dikarya</taxon>
        <taxon>Ascomycota</taxon>
        <taxon>Pezizomycotina</taxon>
        <taxon>Eurotiomycetes</taxon>
        <taxon>Eurotiomycetidae</taxon>
        <taxon>Eurotiales</taxon>
        <taxon>Aspergillaceae</taxon>
        <taxon>Aspergillus</taxon>
        <taxon>Aspergillus subgen. Circumdati</taxon>
    </lineage>
</organism>
<proteinExistence type="predicted"/>
<accession>A0AAJ8BNK6</accession>
<dbReference type="AlphaFoldDB" id="A0AAJ8BNK6"/>